<protein>
    <submittedName>
        <fullName evidence="1">Uncharacterized protein</fullName>
    </submittedName>
</protein>
<sequence>MPGRAYRQSKLTAEKCLPLLTEKSGD</sequence>
<organism evidence="1">
    <name type="scientific">Rhizophora mucronata</name>
    <name type="common">Asiatic mangrove</name>
    <dbReference type="NCBI Taxonomy" id="61149"/>
    <lineage>
        <taxon>Eukaryota</taxon>
        <taxon>Viridiplantae</taxon>
        <taxon>Streptophyta</taxon>
        <taxon>Embryophyta</taxon>
        <taxon>Tracheophyta</taxon>
        <taxon>Spermatophyta</taxon>
        <taxon>Magnoliopsida</taxon>
        <taxon>eudicotyledons</taxon>
        <taxon>Gunneridae</taxon>
        <taxon>Pentapetalae</taxon>
        <taxon>rosids</taxon>
        <taxon>fabids</taxon>
        <taxon>Malpighiales</taxon>
        <taxon>Rhizophoraceae</taxon>
        <taxon>Rhizophora</taxon>
    </lineage>
</organism>
<accession>A0A2P2K451</accession>
<reference evidence="1" key="1">
    <citation type="submission" date="2018-02" db="EMBL/GenBank/DDBJ databases">
        <title>Rhizophora mucronata_Transcriptome.</title>
        <authorList>
            <person name="Meera S.P."/>
            <person name="Sreeshan A."/>
            <person name="Augustine A."/>
        </authorList>
    </citation>
    <scope>NUCLEOTIDE SEQUENCE</scope>
    <source>
        <tissue evidence="1">Leaf</tissue>
    </source>
</reference>
<dbReference type="EMBL" id="GGEC01020006">
    <property type="protein sequence ID" value="MBX00490.1"/>
    <property type="molecule type" value="Transcribed_RNA"/>
</dbReference>
<name>A0A2P2K451_RHIMU</name>
<dbReference type="AlphaFoldDB" id="A0A2P2K451"/>
<dbReference type="EMBL" id="GGEC01020003">
    <property type="protein sequence ID" value="MBX00487.1"/>
    <property type="molecule type" value="Transcribed_RNA"/>
</dbReference>
<proteinExistence type="predicted"/>
<dbReference type="EMBL" id="GGEC01020005">
    <property type="protein sequence ID" value="MBX00489.1"/>
    <property type="molecule type" value="Transcribed_RNA"/>
</dbReference>
<evidence type="ECO:0000313" key="1">
    <source>
        <dbReference type="EMBL" id="MBX00487.1"/>
    </source>
</evidence>